<reference evidence="7" key="1">
    <citation type="submission" date="2023-08" db="EMBL/GenBank/DDBJ databases">
        <authorList>
            <person name="Audoor S."/>
            <person name="Bilcke G."/>
        </authorList>
    </citation>
    <scope>NUCLEOTIDE SEQUENCE</scope>
</reference>
<evidence type="ECO:0000256" key="2">
    <source>
        <dbReference type="ARBA" id="ARBA00022692"/>
    </source>
</evidence>
<dbReference type="Gene3D" id="1.20.1070.10">
    <property type="entry name" value="Rhodopsin 7-helix transmembrane proteins"/>
    <property type="match status" value="1"/>
</dbReference>
<dbReference type="GO" id="GO:0005886">
    <property type="term" value="C:plasma membrane"/>
    <property type="evidence" value="ECO:0007669"/>
    <property type="project" value="TreeGrafter"/>
</dbReference>
<feature type="transmembrane region" description="Helical" evidence="6">
    <location>
        <begin position="50"/>
        <end position="72"/>
    </location>
</feature>
<evidence type="ECO:0000256" key="6">
    <source>
        <dbReference type="SAM" id="Phobius"/>
    </source>
</evidence>
<evidence type="ECO:0000313" key="7">
    <source>
        <dbReference type="EMBL" id="CAJ1959728.1"/>
    </source>
</evidence>
<proteinExistence type="predicted"/>
<evidence type="ECO:0000256" key="1">
    <source>
        <dbReference type="ARBA" id="ARBA00004141"/>
    </source>
</evidence>
<dbReference type="GO" id="GO:0007189">
    <property type="term" value="P:adenylate cyclase-activating G protein-coupled receptor signaling pathway"/>
    <property type="evidence" value="ECO:0007669"/>
    <property type="project" value="TreeGrafter"/>
</dbReference>
<keyword evidence="8" id="KW-1185">Reference proteome</keyword>
<feature type="transmembrane region" description="Helical" evidence="6">
    <location>
        <begin position="248"/>
        <end position="268"/>
    </location>
</feature>
<dbReference type="EMBL" id="CAKOGP040002014">
    <property type="protein sequence ID" value="CAJ1959728.1"/>
    <property type="molecule type" value="Genomic_DNA"/>
</dbReference>
<feature type="transmembrane region" description="Helical" evidence="6">
    <location>
        <begin position="92"/>
        <end position="116"/>
    </location>
</feature>
<dbReference type="GO" id="GO:0004930">
    <property type="term" value="F:G protein-coupled receptor activity"/>
    <property type="evidence" value="ECO:0007669"/>
    <property type="project" value="TreeGrafter"/>
</dbReference>
<dbReference type="Proteomes" id="UP001295423">
    <property type="component" value="Unassembled WGS sequence"/>
</dbReference>
<dbReference type="SUPFAM" id="SSF81321">
    <property type="entry name" value="Family A G protein-coupled receptor-like"/>
    <property type="match status" value="1"/>
</dbReference>
<feature type="transmembrane region" description="Helical" evidence="6">
    <location>
        <begin position="288"/>
        <end position="306"/>
    </location>
</feature>
<gene>
    <name evidence="7" type="ORF">CYCCA115_LOCUS18147</name>
</gene>
<feature type="transmembrane region" description="Helical" evidence="6">
    <location>
        <begin position="137"/>
        <end position="157"/>
    </location>
</feature>
<protein>
    <submittedName>
        <fullName evidence="7">Uncharacterized protein</fullName>
    </submittedName>
</protein>
<dbReference type="PANTHER" id="PTHR23112">
    <property type="entry name" value="G PROTEIN-COUPLED RECEPTOR 157-RELATED"/>
    <property type="match status" value="1"/>
</dbReference>
<sequence>MTTSIYTQEQQKILFWAVKFPAVFSIGCSSVCIYHLFLDGRKSLRKVYGRLWFLISLTNIIVAFFCMLAGLATPADTGIYGAFGNETSCKAVGAAFMFIFVVCMGYNAALASYYYISIHTHMTEREFSRRIEPWLHAVPFVYALIGVIVGLTSNMIATNDVFLYCWAAPSPFGCRYDGGGTSCEHGNDYRDVFVFATGLVEMNLITSLKVIATFSLSYTVSKQQKKMQAKYHARSGGNTIAKETNMQAVLFFMACVVPYVLMIFLRVIDLYFWREDHVKTARFFRFSLVAQVLLPMQGAVNMICYFRPKIKERQRKLRLACNNETIFQSSLGLMRIGSFKSSKNSMRPSNPYAAPGGTYGGSSASHTLADSARSDVEKAVKDAVCEGFSSELDLTSRRESNVDDSHIFDNQDSIENLDDIAYLDVSQLEKACAKDCTFILGEDMVGDTRKSIMGARQSKLDMKGLSLELLEMEQEEDDSSIPDKKADIGEARSSDTIENRTIPEEDDQMEVCSTT</sequence>
<feature type="transmembrane region" description="Helical" evidence="6">
    <location>
        <begin position="192"/>
        <end position="220"/>
    </location>
</feature>
<evidence type="ECO:0000256" key="4">
    <source>
        <dbReference type="ARBA" id="ARBA00023136"/>
    </source>
</evidence>
<name>A0AAD2G1T1_9STRA</name>
<keyword evidence="3 6" id="KW-1133">Transmembrane helix</keyword>
<dbReference type="AlphaFoldDB" id="A0AAD2G1T1"/>
<comment type="subcellular location">
    <subcellularLocation>
        <location evidence="1">Membrane</location>
        <topology evidence="1">Multi-pass membrane protein</topology>
    </subcellularLocation>
</comment>
<keyword evidence="4 6" id="KW-0472">Membrane</keyword>
<feature type="transmembrane region" description="Helical" evidence="6">
    <location>
        <begin position="13"/>
        <end position="38"/>
    </location>
</feature>
<evidence type="ECO:0000256" key="3">
    <source>
        <dbReference type="ARBA" id="ARBA00022989"/>
    </source>
</evidence>
<keyword evidence="2 6" id="KW-0812">Transmembrane</keyword>
<comment type="caution">
    <text evidence="7">The sequence shown here is derived from an EMBL/GenBank/DDBJ whole genome shotgun (WGS) entry which is preliminary data.</text>
</comment>
<feature type="compositionally biased region" description="Basic and acidic residues" evidence="5">
    <location>
        <begin position="481"/>
        <end position="503"/>
    </location>
</feature>
<accession>A0AAD2G1T1</accession>
<evidence type="ECO:0000256" key="5">
    <source>
        <dbReference type="SAM" id="MobiDB-lite"/>
    </source>
</evidence>
<feature type="region of interest" description="Disordered" evidence="5">
    <location>
        <begin position="472"/>
        <end position="515"/>
    </location>
</feature>
<dbReference type="PANTHER" id="PTHR23112:SF0">
    <property type="entry name" value="TRANSMEMBRANE PROTEIN 116"/>
    <property type="match status" value="1"/>
</dbReference>
<evidence type="ECO:0000313" key="8">
    <source>
        <dbReference type="Proteomes" id="UP001295423"/>
    </source>
</evidence>
<organism evidence="7 8">
    <name type="scientific">Cylindrotheca closterium</name>
    <dbReference type="NCBI Taxonomy" id="2856"/>
    <lineage>
        <taxon>Eukaryota</taxon>
        <taxon>Sar</taxon>
        <taxon>Stramenopiles</taxon>
        <taxon>Ochrophyta</taxon>
        <taxon>Bacillariophyta</taxon>
        <taxon>Bacillariophyceae</taxon>
        <taxon>Bacillariophycidae</taxon>
        <taxon>Bacillariales</taxon>
        <taxon>Bacillariaceae</taxon>
        <taxon>Cylindrotheca</taxon>
    </lineage>
</organism>